<proteinExistence type="predicted"/>
<evidence type="ECO:0000313" key="1">
    <source>
        <dbReference type="EMBL" id="CEM35910.1"/>
    </source>
</evidence>
<dbReference type="Proteomes" id="UP000041254">
    <property type="component" value="Unassembled WGS sequence"/>
</dbReference>
<gene>
    <name evidence="1" type="ORF">Vbra_19003</name>
</gene>
<evidence type="ECO:0000313" key="2">
    <source>
        <dbReference type="Proteomes" id="UP000041254"/>
    </source>
</evidence>
<accession>A0A0G4GXS4</accession>
<dbReference type="VEuPathDB" id="CryptoDB:Vbra_19003"/>
<dbReference type="EMBL" id="CDMY01000869">
    <property type="protein sequence ID" value="CEM35910.1"/>
    <property type="molecule type" value="Genomic_DNA"/>
</dbReference>
<dbReference type="AlphaFoldDB" id="A0A0G4GXS4"/>
<sequence length="98" mass="11260">MWDVPKGVLTPIKQLLSREVDGRMTRCFAEALGLILLRVEEEGDKKQAAIEKILQLTGERVRWATQTYRIKATLATEAMKADKLAGMWKREEEQMKRG</sequence>
<protein>
    <submittedName>
        <fullName evidence="1">Uncharacterized protein</fullName>
    </submittedName>
</protein>
<keyword evidence="2" id="KW-1185">Reference proteome</keyword>
<dbReference type="InParanoid" id="A0A0G4GXS4"/>
<name>A0A0G4GXS4_VITBC</name>
<organism evidence="1 2">
    <name type="scientific">Vitrella brassicaformis (strain CCMP3155)</name>
    <dbReference type="NCBI Taxonomy" id="1169540"/>
    <lineage>
        <taxon>Eukaryota</taxon>
        <taxon>Sar</taxon>
        <taxon>Alveolata</taxon>
        <taxon>Colpodellida</taxon>
        <taxon>Vitrellaceae</taxon>
        <taxon>Vitrella</taxon>
    </lineage>
</organism>
<reference evidence="1 2" key="1">
    <citation type="submission" date="2014-11" db="EMBL/GenBank/DDBJ databases">
        <authorList>
            <person name="Zhu J."/>
            <person name="Qi W."/>
            <person name="Song R."/>
        </authorList>
    </citation>
    <scope>NUCLEOTIDE SEQUENCE [LARGE SCALE GENOMIC DNA]</scope>
</reference>